<dbReference type="RefSeq" id="WP_204970861.1">
    <property type="nucleotide sequence ID" value="NZ_JAAZTS010000001.1"/>
</dbReference>
<protein>
    <submittedName>
        <fullName evidence="9">Outer membrane protein transport protein</fullName>
    </submittedName>
</protein>
<reference evidence="9 10" key="1">
    <citation type="journal article" date="2021" name="Sci. Rep.">
        <title>The distribution of antibiotic resistance genes in chicken gut microbiota commensals.</title>
        <authorList>
            <person name="Juricova H."/>
            <person name="Matiasovicova J."/>
            <person name="Kubasova T."/>
            <person name="Cejkova D."/>
            <person name="Rychlik I."/>
        </authorList>
    </citation>
    <scope>NUCLEOTIDE SEQUENCE [LARGE SCALE GENOMIC DNA]</scope>
    <source>
        <strain evidence="9 10">An421</strain>
    </source>
</reference>
<keyword evidence="7" id="KW-0998">Cell outer membrane</keyword>
<dbReference type="GO" id="GO:0009279">
    <property type="term" value="C:cell outer membrane"/>
    <property type="evidence" value="ECO:0007669"/>
    <property type="project" value="UniProtKB-SubCell"/>
</dbReference>
<proteinExistence type="inferred from homology"/>
<feature type="chain" id="PRO_5041378384" evidence="8">
    <location>
        <begin position="21"/>
        <end position="578"/>
    </location>
</feature>
<keyword evidence="6" id="KW-0472">Membrane</keyword>
<dbReference type="Proteomes" id="UP000698924">
    <property type="component" value="Unassembled WGS sequence"/>
</dbReference>
<comment type="similarity">
    <text evidence="2">Belongs to the OmpP1/FadL family.</text>
</comment>
<comment type="subcellular location">
    <subcellularLocation>
        <location evidence="1">Cell outer membrane</location>
        <topology evidence="1">Multi-pass membrane protein</topology>
    </subcellularLocation>
</comment>
<dbReference type="EMBL" id="JACJMO010000001">
    <property type="protein sequence ID" value="MBM6856329.1"/>
    <property type="molecule type" value="Genomic_DNA"/>
</dbReference>
<evidence type="ECO:0000256" key="5">
    <source>
        <dbReference type="ARBA" id="ARBA00022729"/>
    </source>
</evidence>
<evidence type="ECO:0000256" key="1">
    <source>
        <dbReference type="ARBA" id="ARBA00004571"/>
    </source>
</evidence>
<gene>
    <name evidence="9" type="ORF">H6D15_01700</name>
</gene>
<feature type="signal peptide" evidence="8">
    <location>
        <begin position="1"/>
        <end position="20"/>
    </location>
</feature>
<sequence length="578" mass="64271">MKKIIIGVSVLLLTLMQTHAQTVYDAVDFATKDLDGTARFVGMGGAMGALGGDISTMGTNPAGIGIYRSNDASLSFSYSALSTEAKYLGNTYNASKNRWNFDNIGVVFSTKIGNQTTLRYVNFGFNYHKANTFNRNMWMAGDLQGHSQLFQIAGMTDGLTPEHWNSGAIFDNNDIGWLSALGWEGYLVSPSTSSLPDDIADQIANSQGKLNPENFGYYPILGENNQPYYIDNVSGELTFNSVTNGQPNEKAYENYGFYTTVAGDAPYLREYRSHESGGLDQYDFNVAFNLNDRVYLGLTVGAYDLDYNKYTLYNEDSQGRDGAGYKLESYNNISGGGVDFKLGAIIRPFQYSPLRIGLAIHTPIFYKLTHTTSAVLTSDFAEEVIDTRNYLKGGDMNFEYQLKTPWTYNVSLGYTVGSSLALGAEYEYKDYSNIKFQYSDGMDMQWETQESKNCLKGVHTLRLGAEYKVIPQFSLRAGYNLMTSPYQDGAIKALPINSINTDTDFMNLKAQNTYTLGIGYRGSMFYADLAYKLNSQKADFFPFVYSEADGNVTNYVSPDATSVKFSRSQVLLTLGMRF</sequence>
<comment type="caution">
    <text evidence="9">The sequence shown here is derived from an EMBL/GenBank/DDBJ whole genome shotgun (WGS) entry which is preliminary data.</text>
</comment>
<evidence type="ECO:0000313" key="10">
    <source>
        <dbReference type="Proteomes" id="UP000698924"/>
    </source>
</evidence>
<evidence type="ECO:0000256" key="6">
    <source>
        <dbReference type="ARBA" id="ARBA00023136"/>
    </source>
</evidence>
<dbReference type="Gene3D" id="2.40.160.60">
    <property type="entry name" value="Outer membrane protein transport protein (OMPP1/FadL/TodX)"/>
    <property type="match status" value="2"/>
</dbReference>
<evidence type="ECO:0000256" key="4">
    <source>
        <dbReference type="ARBA" id="ARBA00022692"/>
    </source>
</evidence>
<dbReference type="InterPro" id="IPR005017">
    <property type="entry name" value="OMPP1/FadL/TodX"/>
</dbReference>
<keyword evidence="5 8" id="KW-0732">Signal</keyword>
<keyword evidence="10" id="KW-1185">Reference proteome</keyword>
<evidence type="ECO:0000256" key="3">
    <source>
        <dbReference type="ARBA" id="ARBA00022452"/>
    </source>
</evidence>
<evidence type="ECO:0000256" key="2">
    <source>
        <dbReference type="ARBA" id="ARBA00008163"/>
    </source>
</evidence>
<dbReference type="PANTHER" id="PTHR35093:SF8">
    <property type="entry name" value="OUTER MEMBRANE PROTEIN NMB0088-RELATED"/>
    <property type="match status" value="1"/>
</dbReference>
<dbReference type="GO" id="GO:0015483">
    <property type="term" value="F:long-chain fatty acid transporting porin activity"/>
    <property type="evidence" value="ECO:0007669"/>
    <property type="project" value="TreeGrafter"/>
</dbReference>
<evidence type="ECO:0000256" key="8">
    <source>
        <dbReference type="SAM" id="SignalP"/>
    </source>
</evidence>
<keyword evidence="3" id="KW-1134">Transmembrane beta strand</keyword>
<keyword evidence="4" id="KW-0812">Transmembrane</keyword>
<organism evidence="9 10">
    <name type="scientific">Caecibacteroides pullorum</name>
    <dbReference type="NCBI Taxonomy" id="2725562"/>
    <lineage>
        <taxon>Bacteria</taxon>
        <taxon>Pseudomonadati</taxon>
        <taxon>Bacteroidota</taxon>
        <taxon>Bacteroidia</taxon>
        <taxon>Bacteroidales</taxon>
        <taxon>Bacteroidaceae</taxon>
        <taxon>Caecibacteroides</taxon>
    </lineage>
</organism>
<evidence type="ECO:0000256" key="7">
    <source>
        <dbReference type="ARBA" id="ARBA00023237"/>
    </source>
</evidence>
<evidence type="ECO:0000313" key="9">
    <source>
        <dbReference type="EMBL" id="MBM6856329.1"/>
    </source>
</evidence>
<dbReference type="SUPFAM" id="SSF56935">
    <property type="entry name" value="Porins"/>
    <property type="match status" value="1"/>
</dbReference>
<dbReference type="Pfam" id="PF03349">
    <property type="entry name" value="Toluene_X"/>
    <property type="match status" value="1"/>
</dbReference>
<accession>A0AA40ZRR6</accession>
<name>A0AA40ZRR6_9BACT</name>
<dbReference type="AlphaFoldDB" id="A0AA40ZRR6"/>
<dbReference type="PANTHER" id="PTHR35093">
    <property type="entry name" value="OUTER MEMBRANE PROTEIN NMB0088-RELATED"/>
    <property type="match status" value="1"/>
</dbReference>